<evidence type="ECO:0000313" key="2">
    <source>
        <dbReference type="EMBL" id="AFM42809.1"/>
    </source>
</evidence>
<keyword evidence="1" id="KW-0732">Signal</keyword>
<evidence type="ECO:0000256" key="1">
    <source>
        <dbReference type="SAM" id="SignalP"/>
    </source>
</evidence>
<dbReference type="KEGG" id="dai:Desaci_3936"/>
<reference evidence="2 3" key="1">
    <citation type="journal article" date="2012" name="J. Bacteriol.">
        <title>Complete genome sequences of Desulfosporosinus orientis DSM765T, Desulfosporosinus youngiae DSM17734T, Desulfosporosinus meridiei DSM13257T, and Desulfosporosinus acidiphilus DSM22704T.</title>
        <authorList>
            <person name="Pester M."/>
            <person name="Brambilla E."/>
            <person name="Alazard D."/>
            <person name="Rattei T."/>
            <person name="Weinmaier T."/>
            <person name="Han J."/>
            <person name="Lucas S."/>
            <person name="Lapidus A."/>
            <person name="Cheng J.F."/>
            <person name="Goodwin L."/>
            <person name="Pitluck S."/>
            <person name="Peters L."/>
            <person name="Ovchinnikova G."/>
            <person name="Teshima H."/>
            <person name="Detter J.C."/>
            <person name="Han C.S."/>
            <person name="Tapia R."/>
            <person name="Land M.L."/>
            <person name="Hauser L."/>
            <person name="Kyrpides N.C."/>
            <person name="Ivanova N.N."/>
            <person name="Pagani I."/>
            <person name="Huntmann M."/>
            <person name="Wei C.L."/>
            <person name="Davenport K.W."/>
            <person name="Daligault H."/>
            <person name="Chain P.S."/>
            <person name="Chen A."/>
            <person name="Mavromatis K."/>
            <person name="Markowitz V."/>
            <person name="Szeto E."/>
            <person name="Mikhailova N."/>
            <person name="Pati A."/>
            <person name="Wagner M."/>
            <person name="Woyke T."/>
            <person name="Ollivier B."/>
            <person name="Klenk H.P."/>
            <person name="Spring S."/>
            <person name="Loy A."/>
        </authorList>
    </citation>
    <scope>NUCLEOTIDE SEQUENCE [LARGE SCALE GENOMIC DNA]</scope>
    <source>
        <strain evidence="3">DSM 22704 / JCM 16185 / SJ4</strain>
    </source>
</reference>
<sequence>MNLNLSKIALVLFGSVTLLTVGAPIASASPAYPKIYRTTQPAGQNQPVSDTQQFGLRGTYYAPSYGNWSGPMNSNYWQDYNWDYYPGNNGGNMWQSGDWSRGCW</sequence>
<feature type="signal peptide" evidence="1">
    <location>
        <begin position="1"/>
        <end position="28"/>
    </location>
</feature>
<protein>
    <submittedName>
        <fullName evidence="2">Uncharacterized protein</fullName>
    </submittedName>
</protein>
<dbReference type="RefSeq" id="WP_014828796.1">
    <property type="nucleotide sequence ID" value="NC_018068.1"/>
</dbReference>
<accession>I4DAI5</accession>
<keyword evidence="3" id="KW-1185">Reference proteome</keyword>
<dbReference type="OrthoDB" id="1798822at2"/>
<organism evidence="2 3">
    <name type="scientific">Desulfosporosinus acidiphilus (strain DSM 22704 / JCM 16185 / SJ4)</name>
    <dbReference type="NCBI Taxonomy" id="646529"/>
    <lineage>
        <taxon>Bacteria</taxon>
        <taxon>Bacillati</taxon>
        <taxon>Bacillota</taxon>
        <taxon>Clostridia</taxon>
        <taxon>Eubacteriales</taxon>
        <taxon>Desulfitobacteriaceae</taxon>
        <taxon>Desulfosporosinus</taxon>
    </lineage>
</organism>
<evidence type="ECO:0000313" key="3">
    <source>
        <dbReference type="Proteomes" id="UP000002892"/>
    </source>
</evidence>
<gene>
    <name evidence="2" type="ordered locus">Desaci_3936</name>
</gene>
<dbReference type="AlphaFoldDB" id="I4DAI5"/>
<name>I4DAI5_DESAJ</name>
<dbReference type="STRING" id="646529.Desaci_3936"/>
<feature type="chain" id="PRO_5003688751" evidence="1">
    <location>
        <begin position="29"/>
        <end position="104"/>
    </location>
</feature>
<dbReference type="Proteomes" id="UP000002892">
    <property type="component" value="Chromosome"/>
</dbReference>
<dbReference type="HOGENOM" id="CLU_163226_0_0_9"/>
<dbReference type="EMBL" id="CP003639">
    <property type="protein sequence ID" value="AFM42809.1"/>
    <property type="molecule type" value="Genomic_DNA"/>
</dbReference>
<proteinExistence type="predicted"/>